<dbReference type="SMART" id="SM00860">
    <property type="entry name" value="SMI1_KNR4"/>
    <property type="match status" value="1"/>
</dbReference>
<dbReference type="Proteomes" id="UP000184069">
    <property type="component" value="Unassembled WGS sequence"/>
</dbReference>
<evidence type="ECO:0000313" key="2">
    <source>
        <dbReference type="EMBL" id="OCA78873.1"/>
    </source>
</evidence>
<dbReference type="OrthoDB" id="681074at2"/>
<proteinExistence type="predicted"/>
<evidence type="ECO:0000259" key="1">
    <source>
        <dbReference type="SMART" id="SM00860"/>
    </source>
</evidence>
<feature type="domain" description="Knr4/Smi1-like" evidence="1">
    <location>
        <begin position="50"/>
        <end position="107"/>
    </location>
</feature>
<sequence>MKKRQFKKLDNSISSFQRIKKESEKYWRKVELQDCCWGLQIQEGSKWKKGLSETELEDFQKQLNITFPESLKNYYRTMNGLDRPGMDNNGGEGEIDFGPIFYSYPDDIPIIKSTIEWIMEANKVTEDIVKDQNVPSIFPYLGHRFLIINNEEVTLSMFGNDIILWGDNLSMGIAQDIFSFGYIRPKKIDPNSFWNKKIDK</sequence>
<organism evidence="3 5">
    <name type="scientific">Chryseobacterium contaminans</name>
    <dbReference type="NCBI Taxonomy" id="1423959"/>
    <lineage>
        <taxon>Bacteria</taxon>
        <taxon>Pseudomonadati</taxon>
        <taxon>Bacteroidota</taxon>
        <taxon>Flavobacteriia</taxon>
        <taxon>Flavobacteriales</taxon>
        <taxon>Weeksellaceae</taxon>
        <taxon>Chryseobacterium group</taxon>
        <taxon>Chryseobacterium</taxon>
    </lineage>
</organism>
<dbReference type="InterPro" id="IPR037883">
    <property type="entry name" value="Knr4/Smi1-like_sf"/>
</dbReference>
<dbReference type="AlphaFoldDB" id="A0A1M7D9Q4"/>
<dbReference type="STRING" id="1423959.SAMN05444407_10630"/>
<evidence type="ECO:0000313" key="4">
    <source>
        <dbReference type="Proteomes" id="UP000093508"/>
    </source>
</evidence>
<keyword evidence="4" id="KW-1185">Reference proteome</keyword>
<dbReference type="EMBL" id="MAYF01000135">
    <property type="protein sequence ID" value="OCA78873.1"/>
    <property type="molecule type" value="Genomic_DNA"/>
</dbReference>
<evidence type="ECO:0000313" key="5">
    <source>
        <dbReference type="Proteomes" id="UP000184069"/>
    </source>
</evidence>
<reference evidence="3 5" key="2">
    <citation type="submission" date="2016-11" db="EMBL/GenBank/DDBJ databases">
        <authorList>
            <person name="Jaros S."/>
            <person name="Januszkiewicz K."/>
            <person name="Wedrychowicz H."/>
        </authorList>
    </citation>
    <scope>NUCLEOTIDE SEQUENCE [LARGE SCALE GENOMIC DNA]</scope>
    <source>
        <strain evidence="3 5">DSM 27621</strain>
    </source>
</reference>
<protein>
    <submittedName>
        <fullName evidence="3">SMI1 / KNR4 family (SUKH-1)</fullName>
    </submittedName>
</protein>
<dbReference type="RefSeq" id="WP_066694968.1">
    <property type="nucleotide sequence ID" value="NZ_FRBM01000006.1"/>
</dbReference>
<name>A0A1M7D9Q4_9FLAO</name>
<dbReference type="SUPFAM" id="SSF160631">
    <property type="entry name" value="SMI1/KNR4-like"/>
    <property type="match status" value="1"/>
</dbReference>
<reference evidence="2 4" key="1">
    <citation type="submission" date="2016-07" db="EMBL/GenBank/DDBJ databases">
        <authorList>
            <person name="Jeong J.-J."/>
            <person name="Kim D.W."/>
            <person name="Sang M.K."/>
            <person name="Choi I.-G."/>
            <person name="Kim K.D."/>
        </authorList>
    </citation>
    <scope>NUCLEOTIDE SEQUENCE [LARGE SCALE GENOMIC DNA]</scope>
    <source>
        <strain evidence="2 4">C-26</strain>
    </source>
</reference>
<dbReference type="Gene3D" id="3.40.1580.10">
    <property type="entry name" value="SMI1/KNR4-like"/>
    <property type="match status" value="1"/>
</dbReference>
<dbReference type="Pfam" id="PF09346">
    <property type="entry name" value="SMI1_KNR4"/>
    <property type="match status" value="1"/>
</dbReference>
<dbReference type="InterPro" id="IPR018958">
    <property type="entry name" value="Knr4/Smi1-like_dom"/>
</dbReference>
<gene>
    <name evidence="2" type="ORF">BBH99_07205</name>
    <name evidence="3" type="ORF">SAMN05444407_10630</name>
</gene>
<dbReference type="Proteomes" id="UP000093508">
    <property type="component" value="Unassembled WGS sequence"/>
</dbReference>
<dbReference type="EMBL" id="FRBM01000006">
    <property type="protein sequence ID" value="SHL76251.1"/>
    <property type="molecule type" value="Genomic_DNA"/>
</dbReference>
<evidence type="ECO:0000313" key="3">
    <source>
        <dbReference type="EMBL" id="SHL76251.1"/>
    </source>
</evidence>
<accession>A0A1M7D9Q4</accession>